<dbReference type="Proteomes" id="UP000183918">
    <property type="component" value="Unassembled WGS sequence"/>
</dbReference>
<dbReference type="OrthoDB" id="9782003at2"/>
<dbReference type="AlphaFoldDB" id="A0A1H3FSA8"/>
<protein>
    <submittedName>
        <fullName evidence="13">Regulator of sigma E protease</fullName>
    </submittedName>
</protein>
<evidence type="ECO:0000256" key="1">
    <source>
        <dbReference type="ARBA" id="ARBA00001947"/>
    </source>
</evidence>
<keyword evidence="7" id="KW-0862">Zinc</keyword>
<evidence type="ECO:0000313" key="13">
    <source>
        <dbReference type="EMBL" id="SDX93962.1"/>
    </source>
</evidence>
<evidence type="ECO:0000256" key="10">
    <source>
        <dbReference type="ARBA" id="ARBA00023136"/>
    </source>
</evidence>
<dbReference type="GO" id="GO:0004222">
    <property type="term" value="F:metalloendopeptidase activity"/>
    <property type="evidence" value="ECO:0007669"/>
    <property type="project" value="InterPro"/>
</dbReference>
<organism evidence="13 14">
    <name type="scientific">Lachnobacterium bovis DSM 14045</name>
    <dbReference type="NCBI Taxonomy" id="1122142"/>
    <lineage>
        <taxon>Bacteria</taxon>
        <taxon>Bacillati</taxon>
        <taxon>Bacillota</taxon>
        <taxon>Clostridia</taxon>
        <taxon>Lachnospirales</taxon>
        <taxon>Lachnospiraceae</taxon>
        <taxon>Lachnobacterium</taxon>
    </lineage>
</organism>
<feature type="transmembrane region" description="Helical" evidence="11">
    <location>
        <begin position="96"/>
        <end position="115"/>
    </location>
</feature>
<dbReference type="GO" id="GO:0006508">
    <property type="term" value="P:proteolysis"/>
    <property type="evidence" value="ECO:0007669"/>
    <property type="project" value="UniProtKB-KW"/>
</dbReference>
<keyword evidence="8 11" id="KW-1133">Transmembrane helix</keyword>
<dbReference type="Gene3D" id="2.30.42.10">
    <property type="match status" value="1"/>
</dbReference>
<sequence length="349" mass="38701">MSIIIAIIVFSVIVLFHELGHFLFAKLNNVKVNEFSLGLGPTLFGIQKGETKYSIKALPFGGACMMEGEDEESSDGRSFNNASILGRMGIVFAGPFFNFIMAFVFATIVIMVSGYDTTKIVGVQKNSAAAEANLKANDELLRIDGKRIHFFSEVSTYRFFHPNKKITIEYKRNGKILSTEVKPKYDKKTKQYLYGIAGGDYNKNPNLFDSTVHGLYRCKYYVYTTIDSLKMLGRGKISANELSGPVGIVKDMGSNYNEAKSQQGLGVAFLFLLSSASLLSMNLGVMNLIPIPALDGGRLFFLIVEAIMKKVFKKDVNREKEGLVNLVGIVLLLGIMVLVMFNDIRKILI</sequence>
<evidence type="ECO:0000313" key="14">
    <source>
        <dbReference type="Proteomes" id="UP000183918"/>
    </source>
</evidence>
<dbReference type="InterPro" id="IPR008915">
    <property type="entry name" value="Peptidase_M50"/>
</dbReference>
<evidence type="ECO:0000256" key="8">
    <source>
        <dbReference type="ARBA" id="ARBA00022989"/>
    </source>
</evidence>
<evidence type="ECO:0000259" key="12">
    <source>
        <dbReference type="Pfam" id="PF02163"/>
    </source>
</evidence>
<keyword evidence="9" id="KW-0482">Metalloprotease</keyword>
<feature type="transmembrane region" description="Helical" evidence="11">
    <location>
        <begin position="265"/>
        <end position="289"/>
    </location>
</feature>
<evidence type="ECO:0000256" key="7">
    <source>
        <dbReference type="ARBA" id="ARBA00022833"/>
    </source>
</evidence>
<dbReference type="SUPFAM" id="SSF50156">
    <property type="entry name" value="PDZ domain-like"/>
    <property type="match status" value="1"/>
</dbReference>
<gene>
    <name evidence="13" type="ORF">SAMN02910414_00367</name>
</gene>
<dbReference type="GO" id="GO:0016020">
    <property type="term" value="C:membrane"/>
    <property type="evidence" value="ECO:0007669"/>
    <property type="project" value="UniProtKB-SubCell"/>
</dbReference>
<keyword evidence="14" id="KW-1185">Reference proteome</keyword>
<evidence type="ECO:0000256" key="4">
    <source>
        <dbReference type="ARBA" id="ARBA00022670"/>
    </source>
</evidence>
<evidence type="ECO:0000256" key="3">
    <source>
        <dbReference type="ARBA" id="ARBA00007931"/>
    </source>
</evidence>
<evidence type="ECO:0000256" key="2">
    <source>
        <dbReference type="ARBA" id="ARBA00004141"/>
    </source>
</evidence>
<reference evidence="13 14" key="1">
    <citation type="submission" date="2016-10" db="EMBL/GenBank/DDBJ databases">
        <authorList>
            <person name="de Groot N.N."/>
        </authorList>
    </citation>
    <scope>NUCLEOTIDE SEQUENCE [LARGE SCALE GENOMIC DNA]</scope>
    <source>
        <strain evidence="13 14">DSM 14045</strain>
    </source>
</reference>
<dbReference type="InterPro" id="IPR036034">
    <property type="entry name" value="PDZ_sf"/>
</dbReference>
<keyword evidence="6" id="KW-0378">Hydrolase</keyword>
<evidence type="ECO:0000256" key="5">
    <source>
        <dbReference type="ARBA" id="ARBA00022692"/>
    </source>
</evidence>
<comment type="cofactor">
    <cofactor evidence="1">
        <name>Zn(2+)</name>
        <dbReference type="ChEBI" id="CHEBI:29105"/>
    </cofactor>
</comment>
<dbReference type="CDD" id="cd23081">
    <property type="entry name" value="cpPDZ_EcRseP-like"/>
    <property type="match status" value="1"/>
</dbReference>
<dbReference type="InterPro" id="IPR004387">
    <property type="entry name" value="Pept_M50_Zn"/>
</dbReference>
<dbReference type="PANTHER" id="PTHR42837:SF2">
    <property type="entry name" value="MEMBRANE METALLOPROTEASE ARASP2, CHLOROPLASTIC-RELATED"/>
    <property type="match status" value="1"/>
</dbReference>
<comment type="subcellular location">
    <subcellularLocation>
        <location evidence="2">Membrane</location>
        <topology evidence="2">Multi-pass membrane protein</topology>
    </subcellularLocation>
</comment>
<keyword evidence="4 13" id="KW-0645">Protease</keyword>
<evidence type="ECO:0000256" key="11">
    <source>
        <dbReference type="SAM" id="Phobius"/>
    </source>
</evidence>
<evidence type="ECO:0000256" key="9">
    <source>
        <dbReference type="ARBA" id="ARBA00023049"/>
    </source>
</evidence>
<dbReference type="EMBL" id="FNPG01000005">
    <property type="protein sequence ID" value="SDX93962.1"/>
    <property type="molecule type" value="Genomic_DNA"/>
</dbReference>
<dbReference type="CDD" id="cd06163">
    <property type="entry name" value="S2P-M50_PDZ_RseP-like"/>
    <property type="match status" value="1"/>
</dbReference>
<proteinExistence type="inferred from homology"/>
<feature type="transmembrane region" description="Helical" evidence="11">
    <location>
        <begin position="322"/>
        <end position="341"/>
    </location>
</feature>
<dbReference type="PANTHER" id="PTHR42837">
    <property type="entry name" value="REGULATOR OF SIGMA-E PROTEASE RSEP"/>
    <property type="match status" value="1"/>
</dbReference>
<accession>A0A1H3FSA8</accession>
<dbReference type="Pfam" id="PF02163">
    <property type="entry name" value="Peptidase_M50"/>
    <property type="match status" value="1"/>
</dbReference>
<comment type="similarity">
    <text evidence="3">Belongs to the peptidase M50B family.</text>
</comment>
<dbReference type="STRING" id="1122142.SAMN02910414_00367"/>
<feature type="domain" description="Peptidase M50" evidence="12">
    <location>
        <begin position="6"/>
        <end position="334"/>
    </location>
</feature>
<keyword evidence="10 11" id="KW-0472">Membrane</keyword>
<evidence type="ECO:0000256" key="6">
    <source>
        <dbReference type="ARBA" id="ARBA00022801"/>
    </source>
</evidence>
<name>A0A1H3FSA8_9FIRM</name>
<keyword evidence="5 11" id="KW-0812">Transmembrane</keyword>
<dbReference type="RefSeq" id="WP_074715668.1">
    <property type="nucleotide sequence ID" value="NZ_FNPG01000005.1"/>
</dbReference>